<evidence type="ECO:0000256" key="7">
    <source>
        <dbReference type="ARBA" id="ARBA00022989"/>
    </source>
</evidence>
<evidence type="ECO:0000256" key="1">
    <source>
        <dbReference type="ARBA" id="ARBA00004651"/>
    </source>
</evidence>
<proteinExistence type="inferred from homology"/>
<dbReference type="Pfam" id="PF02687">
    <property type="entry name" value="FtsX"/>
    <property type="match status" value="1"/>
</dbReference>
<name>A0ABW0YLM9_9BACI</name>
<sequence length="297" mass="33454">MKGSTLLRHGREGLKNLGRNGWMTFASISSVTIMLFVVGVFLLLLLNINEFMSSVEDDVEIRAYVELTASAEEQEELYEELQDIHHVEGVTYLDRDQGLEDLIESLGDQGESFESLRDENPLNDLFVISAEEPQQTGAVAEEVEGLQNVERVDYGQQVVDQLFTFTNILRIAGLVLVLGLMFTAMFLISNTIKLTIIARRKEIQIMKLVGATNGFIRWPFFIEGILHGMIGAILPIVVLVTGYTYFYDFFNDRFQLAFIELLSVYPLTIIVAVILAGIGVFVGMWGSMMSMRKFLKV</sequence>
<keyword evidence="8 10" id="KW-0472">Membrane</keyword>
<evidence type="ECO:0000259" key="13">
    <source>
        <dbReference type="Pfam" id="PF18075"/>
    </source>
</evidence>
<organism evidence="14 15">
    <name type="scientific">Thalassorhabdus alkalitolerans</name>
    <dbReference type="NCBI Taxonomy" id="2282697"/>
    <lineage>
        <taxon>Bacteria</taxon>
        <taxon>Bacillati</taxon>
        <taxon>Bacillota</taxon>
        <taxon>Bacilli</taxon>
        <taxon>Bacillales</taxon>
        <taxon>Bacillaceae</taxon>
        <taxon>Thalassorhabdus</taxon>
    </lineage>
</organism>
<comment type="subcellular location">
    <subcellularLocation>
        <location evidence="1">Cell membrane</location>
        <topology evidence="1">Multi-pass membrane protein</topology>
    </subcellularLocation>
</comment>
<dbReference type="Pfam" id="PF18075">
    <property type="entry name" value="FtsX_ECD"/>
    <property type="match status" value="1"/>
</dbReference>
<keyword evidence="6 11" id="KW-0812">Transmembrane</keyword>
<keyword evidence="4 10" id="KW-1003">Cell membrane</keyword>
<keyword evidence="5 10" id="KW-0132">Cell division</keyword>
<reference evidence="15" key="1">
    <citation type="journal article" date="2019" name="Int. J. Syst. Evol. Microbiol.">
        <title>The Global Catalogue of Microorganisms (GCM) 10K type strain sequencing project: providing services to taxonomists for standard genome sequencing and annotation.</title>
        <authorList>
            <consortium name="The Broad Institute Genomics Platform"/>
            <consortium name="The Broad Institute Genome Sequencing Center for Infectious Disease"/>
            <person name="Wu L."/>
            <person name="Ma J."/>
        </authorList>
    </citation>
    <scope>NUCLEOTIDE SEQUENCE [LARGE SCALE GENOMIC DNA]</scope>
    <source>
        <strain evidence="15">CECT 7184</strain>
    </source>
</reference>
<protein>
    <recommendedName>
        <fullName evidence="3 10">Cell division protein FtsX</fullName>
    </recommendedName>
</protein>
<dbReference type="EMBL" id="JBHSOZ010000002">
    <property type="protein sequence ID" value="MFC5711313.1"/>
    <property type="molecule type" value="Genomic_DNA"/>
</dbReference>
<evidence type="ECO:0000256" key="8">
    <source>
        <dbReference type="ARBA" id="ARBA00023136"/>
    </source>
</evidence>
<dbReference type="NCBIfam" id="NF038347">
    <property type="entry name" value="FtsX_Gpos"/>
    <property type="match status" value="1"/>
</dbReference>
<dbReference type="Proteomes" id="UP001596142">
    <property type="component" value="Unassembled WGS sequence"/>
</dbReference>
<dbReference type="InterPro" id="IPR003838">
    <property type="entry name" value="ABC3_permease_C"/>
</dbReference>
<evidence type="ECO:0000256" key="2">
    <source>
        <dbReference type="ARBA" id="ARBA00007379"/>
    </source>
</evidence>
<dbReference type="PIRSF" id="PIRSF003097">
    <property type="entry name" value="FtsX"/>
    <property type="match status" value="1"/>
</dbReference>
<evidence type="ECO:0000256" key="9">
    <source>
        <dbReference type="ARBA" id="ARBA00023306"/>
    </source>
</evidence>
<evidence type="ECO:0000256" key="11">
    <source>
        <dbReference type="SAM" id="Phobius"/>
    </source>
</evidence>
<feature type="transmembrane region" description="Helical" evidence="11">
    <location>
        <begin position="218"/>
        <end position="245"/>
    </location>
</feature>
<dbReference type="PANTHER" id="PTHR47755">
    <property type="entry name" value="CELL DIVISION PROTEIN FTSX"/>
    <property type="match status" value="1"/>
</dbReference>
<dbReference type="Gene3D" id="3.30.70.3040">
    <property type="match status" value="1"/>
</dbReference>
<feature type="domain" description="ABC3 transporter permease C-terminal" evidence="12">
    <location>
        <begin position="175"/>
        <end position="291"/>
    </location>
</feature>
<dbReference type="PANTHER" id="PTHR47755:SF1">
    <property type="entry name" value="CELL DIVISION PROTEIN FTSX"/>
    <property type="match status" value="1"/>
</dbReference>
<evidence type="ECO:0000256" key="5">
    <source>
        <dbReference type="ARBA" id="ARBA00022618"/>
    </source>
</evidence>
<keyword evidence="15" id="KW-1185">Reference proteome</keyword>
<evidence type="ECO:0000256" key="3">
    <source>
        <dbReference type="ARBA" id="ARBA00021907"/>
    </source>
</evidence>
<feature type="transmembrane region" description="Helical" evidence="11">
    <location>
        <begin position="265"/>
        <end position="286"/>
    </location>
</feature>
<feature type="domain" description="FtsX extracellular" evidence="13">
    <location>
        <begin position="59"/>
        <end position="152"/>
    </location>
</feature>
<evidence type="ECO:0000256" key="6">
    <source>
        <dbReference type="ARBA" id="ARBA00022692"/>
    </source>
</evidence>
<evidence type="ECO:0000259" key="12">
    <source>
        <dbReference type="Pfam" id="PF02687"/>
    </source>
</evidence>
<evidence type="ECO:0000313" key="15">
    <source>
        <dbReference type="Proteomes" id="UP001596142"/>
    </source>
</evidence>
<keyword evidence="9 10" id="KW-0131">Cell cycle</keyword>
<dbReference type="InterPro" id="IPR040690">
    <property type="entry name" value="FtsX_ECD"/>
</dbReference>
<dbReference type="RefSeq" id="WP_385937365.1">
    <property type="nucleotide sequence ID" value="NZ_JBHSOZ010000002.1"/>
</dbReference>
<evidence type="ECO:0000256" key="4">
    <source>
        <dbReference type="ARBA" id="ARBA00022475"/>
    </source>
</evidence>
<evidence type="ECO:0000313" key="14">
    <source>
        <dbReference type="EMBL" id="MFC5711313.1"/>
    </source>
</evidence>
<feature type="transmembrane region" description="Helical" evidence="11">
    <location>
        <begin position="21"/>
        <end position="46"/>
    </location>
</feature>
<gene>
    <name evidence="14" type="primary">ftsX</name>
    <name evidence="14" type="ORF">ACFPU1_00810</name>
</gene>
<dbReference type="InterPro" id="IPR004513">
    <property type="entry name" value="FtsX"/>
</dbReference>
<comment type="similarity">
    <text evidence="2 10">Belongs to the ABC-4 integral membrane protein family. FtsX subfamily.</text>
</comment>
<evidence type="ECO:0000256" key="10">
    <source>
        <dbReference type="PIRNR" id="PIRNR003097"/>
    </source>
</evidence>
<feature type="transmembrane region" description="Helical" evidence="11">
    <location>
        <begin position="171"/>
        <end position="197"/>
    </location>
</feature>
<comment type="caution">
    <text evidence="14">The sequence shown here is derived from an EMBL/GenBank/DDBJ whole genome shotgun (WGS) entry which is preliminary data.</text>
</comment>
<dbReference type="InterPro" id="IPR058204">
    <property type="entry name" value="FtsX_firmicutes-type"/>
</dbReference>
<comment type="function">
    <text evidence="10">Part of the ABC transporter FtsEX involved in asymmetric cellular division facilitating the initiation of sporulation.</text>
</comment>
<keyword evidence="7 11" id="KW-1133">Transmembrane helix</keyword>
<accession>A0ABW0YLM9</accession>